<dbReference type="AlphaFoldDB" id="A7MIP5"/>
<dbReference type="KEGG" id="esa:ESA_03538"/>
<reference evidence="1 2" key="1">
    <citation type="journal article" date="2010" name="PLoS ONE">
        <title>Genome sequence of Cronobacter sakazakii BAA-894 and comparative genomic hybridization analysis with other Cronobacter species.</title>
        <authorList>
            <person name="Kucerova E."/>
            <person name="Clifton S.W."/>
            <person name="Xia X.Q."/>
            <person name="Long F."/>
            <person name="Porwollik S."/>
            <person name="Fulton L."/>
            <person name="Fronick C."/>
            <person name="Minx P."/>
            <person name="Kyung K."/>
            <person name="Warren W."/>
            <person name="Fulton R."/>
            <person name="Feng D."/>
            <person name="Wollam A."/>
            <person name="Shah N."/>
            <person name="Bhonagiri V."/>
            <person name="Nash W.E."/>
            <person name="Hallsworth-Pepin K."/>
            <person name="Wilson R.K."/>
            <person name="McClelland M."/>
            <person name="Forsythe S.J."/>
        </authorList>
    </citation>
    <scope>NUCLEOTIDE SEQUENCE [LARGE SCALE GENOMIC DNA]</scope>
    <source>
        <strain evidence="1 2">ATCC BAA-894</strain>
    </source>
</reference>
<dbReference type="Proteomes" id="UP000000260">
    <property type="component" value="Chromosome"/>
</dbReference>
<protein>
    <submittedName>
        <fullName evidence="1">Uncharacterized protein</fullName>
    </submittedName>
</protein>
<accession>A7MIP5</accession>
<dbReference type="HOGENOM" id="CLU_2715596_0_0_6"/>
<organism evidence="1 2">
    <name type="scientific">Cronobacter sakazakii (strain ATCC BAA-894)</name>
    <name type="common">Enterobacter sakazakii</name>
    <dbReference type="NCBI Taxonomy" id="290339"/>
    <lineage>
        <taxon>Bacteria</taxon>
        <taxon>Pseudomonadati</taxon>
        <taxon>Pseudomonadota</taxon>
        <taxon>Gammaproteobacteria</taxon>
        <taxon>Enterobacterales</taxon>
        <taxon>Enterobacteriaceae</taxon>
        <taxon>Cronobacter</taxon>
    </lineage>
</organism>
<evidence type="ECO:0000313" key="2">
    <source>
        <dbReference type="Proteomes" id="UP000000260"/>
    </source>
</evidence>
<dbReference type="EMBL" id="CP000783">
    <property type="protein sequence ID" value="ABU78752.1"/>
    <property type="molecule type" value="Genomic_DNA"/>
</dbReference>
<proteinExistence type="predicted"/>
<evidence type="ECO:0000313" key="1">
    <source>
        <dbReference type="EMBL" id="ABU78752.1"/>
    </source>
</evidence>
<name>A7MIP5_CROS8</name>
<keyword evidence="2" id="KW-1185">Reference proteome</keyword>
<sequence>MLFAAGDAGGRAAIQTGAAVAHFDEHRHAPVIHDEIDFAAALMHIGGDKAQPLTLKKGARLGFPGGTGLFAA</sequence>
<gene>
    <name evidence="1" type="ordered locus">ESA_03538</name>
</gene>